<sequence length="266" mass="29106">MEQVSVKALASVSHDELAAILAGPPAQAAAWVAAAAHNGIVEAQAVYGQYLLDGHGVERDTGEAFTWFTHAARRDHPMAMNMLGRCYEHGWGTTACAPVAVYWYRLAARAGLDWGMYNYASTLALGNGVEADRAQALQWFQRAAELGHVKSLNFIGSFYEDGWEVDADASIAFDYYRRAAEGGDFRGQFNYARLLAARGEIESAMHWLRRVPQTGTVAFVAKMRTWLAASPVKAFQALADDFNTESHAGSLATFATTMNLTRESRA</sequence>
<dbReference type="InterPro" id="IPR011990">
    <property type="entry name" value="TPR-like_helical_dom_sf"/>
</dbReference>
<dbReference type="InterPro" id="IPR050767">
    <property type="entry name" value="Sel1_AlgK"/>
</dbReference>
<dbReference type="AlphaFoldDB" id="A0A7Y9W896"/>
<dbReference type="PANTHER" id="PTHR11102">
    <property type="entry name" value="SEL-1-LIKE PROTEIN"/>
    <property type="match status" value="1"/>
</dbReference>
<accession>A0A7Y9W896</accession>
<evidence type="ECO:0000313" key="2">
    <source>
        <dbReference type="Proteomes" id="UP000572540"/>
    </source>
</evidence>
<proteinExistence type="predicted"/>
<dbReference type="Proteomes" id="UP000572540">
    <property type="component" value="Unassembled WGS sequence"/>
</dbReference>
<dbReference type="Pfam" id="PF08238">
    <property type="entry name" value="Sel1"/>
    <property type="match status" value="4"/>
</dbReference>
<dbReference type="Gene3D" id="1.25.40.10">
    <property type="entry name" value="Tetratricopeptide repeat domain"/>
    <property type="match status" value="1"/>
</dbReference>
<dbReference type="InterPro" id="IPR006597">
    <property type="entry name" value="Sel1-like"/>
</dbReference>
<dbReference type="EMBL" id="JACCAU010000001">
    <property type="protein sequence ID" value="NYH16060.1"/>
    <property type="molecule type" value="Genomic_DNA"/>
</dbReference>
<dbReference type="RefSeq" id="WP_179712168.1">
    <property type="nucleotide sequence ID" value="NZ_JACCAU010000001.1"/>
</dbReference>
<dbReference type="PANTHER" id="PTHR11102:SF160">
    <property type="entry name" value="ERAD-ASSOCIATED E3 UBIQUITIN-PROTEIN LIGASE COMPONENT HRD3"/>
    <property type="match status" value="1"/>
</dbReference>
<evidence type="ECO:0000313" key="1">
    <source>
        <dbReference type="EMBL" id="NYH16060.1"/>
    </source>
</evidence>
<name>A0A7Y9W896_9BURK</name>
<evidence type="ECO:0008006" key="3">
    <source>
        <dbReference type="Google" id="ProtNLM"/>
    </source>
</evidence>
<dbReference type="SUPFAM" id="SSF81901">
    <property type="entry name" value="HCP-like"/>
    <property type="match status" value="1"/>
</dbReference>
<comment type="caution">
    <text evidence="1">The sequence shown here is derived from an EMBL/GenBank/DDBJ whole genome shotgun (WGS) entry which is preliminary data.</text>
</comment>
<organism evidence="1 2">
    <name type="scientific">Paraburkholderia bryophila</name>
    <dbReference type="NCBI Taxonomy" id="420952"/>
    <lineage>
        <taxon>Bacteria</taxon>
        <taxon>Pseudomonadati</taxon>
        <taxon>Pseudomonadota</taxon>
        <taxon>Betaproteobacteria</taxon>
        <taxon>Burkholderiales</taxon>
        <taxon>Burkholderiaceae</taxon>
        <taxon>Paraburkholderia</taxon>
    </lineage>
</organism>
<reference evidence="1 2" key="1">
    <citation type="submission" date="2020-07" db="EMBL/GenBank/DDBJ databases">
        <title>Exploring microbial biodiversity for novel pathways involved in the catabolism of aromatic compounds derived from lignin.</title>
        <authorList>
            <person name="Elkins J."/>
        </authorList>
    </citation>
    <scope>NUCLEOTIDE SEQUENCE [LARGE SCALE GENOMIC DNA]</scope>
    <source>
        <strain evidence="1 2">H2C3B</strain>
    </source>
</reference>
<protein>
    <recommendedName>
        <fullName evidence="3">TPR repeat protein</fullName>
    </recommendedName>
</protein>
<dbReference type="SMART" id="SM00671">
    <property type="entry name" value="SEL1"/>
    <property type="match status" value="4"/>
</dbReference>
<gene>
    <name evidence="1" type="ORF">GGD41_003288</name>
</gene>